<dbReference type="Proteomes" id="UP000244722">
    <property type="component" value="Unassembled WGS sequence"/>
</dbReference>
<evidence type="ECO:0000313" key="2">
    <source>
        <dbReference type="EMBL" id="PUU79100.1"/>
    </source>
</evidence>
<dbReference type="EMBL" id="NESQ01000100">
    <property type="protein sequence ID" value="PUU79100.1"/>
    <property type="molecule type" value="Genomic_DNA"/>
</dbReference>
<name>A0A2T6ZUD4_TUBBO</name>
<evidence type="ECO:0000313" key="3">
    <source>
        <dbReference type="Proteomes" id="UP000244722"/>
    </source>
</evidence>
<dbReference type="GO" id="GO:0005758">
    <property type="term" value="C:mitochondrial intermembrane space"/>
    <property type="evidence" value="ECO:0007669"/>
    <property type="project" value="InterPro"/>
</dbReference>
<proteinExistence type="predicted"/>
<dbReference type="PANTHER" id="PTHR11158">
    <property type="entry name" value="MSF1/PX19 RELATED"/>
    <property type="match status" value="1"/>
</dbReference>
<dbReference type="InterPro" id="IPR006797">
    <property type="entry name" value="PRELI/MSF1_dom"/>
</dbReference>
<sequence length="235" mass="26640">MVKFYENSFSYDYQWPAVTLAYFLRYPNPYSKHVVSSDTLSSHLDTQTGNLHVTRLHLKRGKLPASVARFLPKIKESYILEKSIVDVKHQRLETETRNLDWEGVLSVVESQVYTPGSVSTVSELETAAAGVGRTDVTTVVRFESRLGGAARNTQSDGMAGRWFSNWTTGSVQGSIELVGMRRMMEGFGGRREGMKVVLEQLRERGFVGVIKEQRQGGWERWKKAWRGEGVERTDD</sequence>
<evidence type="ECO:0000259" key="1">
    <source>
        <dbReference type="PROSITE" id="PS50904"/>
    </source>
</evidence>
<feature type="domain" description="PRELI/MSF1" evidence="1">
    <location>
        <begin position="2"/>
        <end position="206"/>
    </location>
</feature>
<protein>
    <submittedName>
        <fullName evidence="2">PRELI-like family-domain-containing protein</fullName>
    </submittedName>
</protein>
<dbReference type="InterPro" id="IPR037365">
    <property type="entry name" value="Slowmo/Ups"/>
</dbReference>
<keyword evidence="3" id="KW-1185">Reference proteome</keyword>
<dbReference type="PROSITE" id="PS50904">
    <property type="entry name" value="PRELI_MSF1"/>
    <property type="match status" value="1"/>
</dbReference>
<organism evidence="2 3">
    <name type="scientific">Tuber borchii</name>
    <name type="common">White truffle</name>
    <dbReference type="NCBI Taxonomy" id="42251"/>
    <lineage>
        <taxon>Eukaryota</taxon>
        <taxon>Fungi</taxon>
        <taxon>Dikarya</taxon>
        <taxon>Ascomycota</taxon>
        <taxon>Pezizomycotina</taxon>
        <taxon>Pezizomycetes</taxon>
        <taxon>Pezizales</taxon>
        <taxon>Tuberaceae</taxon>
        <taxon>Tuber</taxon>
    </lineage>
</organism>
<dbReference type="STRING" id="42251.A0A2T6ZUD4"/>
<gene>
    <name evidence="2" type="ORF">B9Z19DRAFT_980650</name>
</gene>
<reference evidence="2 3" key="1">
    <citation type="submission" date="2017-04" db="EMBL/GenBank/DDBJ databases">
        <title>Draft genome sequence of Tuber borchii Vittad., a whitish edible truffle.</title>
        <authorList>
            <consortium name="DOE Joint Genome Institute"/>
            <person name="Murat C."/>
            <person name="Kuo A."/>
            <person name="Barry K.W."/>
            <person name="Clum A."/>
            <person name="Dockter R.B."/>
            <person name="Fauchery L."/>
            <person name="Iotti M."/>
            <person name="Kohler A."/>
            <person name="Labutti K."/>
            <person name="Lindquist E.A."/>
            <person name="Lipzen A."/>
            <person name="Ohm R.A."/>
            <person name="Wang M."/>
            <person name="Grigoriev I.V."/>
            <person name="Zambonelli A."/>
            <person name="Martin F.M."/>
        </authorList>
    </citation>
    <scope>NUCLEOTIDE SEQUENCE [LARGE SCALE GENOMIC DNA]</scope>
    <source>
        <strain evidence="2 3">Tbo3840</strain>
    </source>
</reference>
<accession>A0A2T6ZUD4</accession>
<comment type="caution">
    <text evidence="2">The sequence shown here is derived from an EMBL/GenBank/DDBJ whole genome shotgun (WGS) entry which is preliminary data.</text>
</comment>
<dbReference type="OrthoDB" id="341300at2759"/>
<dbReference type="AlphaFoldDB" id="A0A2T6ZUD4"/>
<dbReference type="Pfam" id="PF04707">
    <property type="entry name" value="PRELI"/>
    <property type="match status" value="1"/>
</dbReference>